<organism evidence="6 7">
    <name type="scientific">Gloeobacter kilaueensis (strain ATCC BAA-2537 / CCAP 1431/1 / ULC 316 / JS1)</name>
    <dbReference type="NCBI Taxonomy" id="1183438"/>
    <lineage>
        <taxon>Bacteria</taxon>
        <taxon>Bacillati</taxon>
        <taxon>Cyanobacteriota</taxon>
        <taxon>Cyanophyceae</taxon>
        <taxon>Gloeobacterales</taxon>
        <taxon>Gloeobacteraceae</taxon>
        <taxon>Gloeobacter</taxon>
    </lineage>
</organism>
<dbReference type="Proteomes" id="UP000017396">
    <property type="component" value="Chromosome"/>
</dbReference>
<dbReference type="InterPro" id="IPR015943">
    <property type="entry name" value="WD40/YVTN_repeat-like_dom_sf"/>
</dbReference>
<dbReference type="PROSITE" id="PS00678">
    <property type="entry name" value="WD_REPEATS_1"/>
    <property type="match status" value="5"/>
</dbReference>
<dbReference type="EMBL" id="CP003587">
    <property type="protein sequence ID" value="AGY57953.1"/>
    <property type="molecule type" value="Genomic_DNA"/>
</dbReference>
<dbReference type="Pfam" id="PF26355">
    <property type="entry name" value="HTH_VMAP-M9"/>
    <property type="match status" value="1"/>
</dbReference>
<evidence type="ECO:0000313" key="6">
    <source>
        <dbReference type="EMBL" id="AGY57953.1"/>
    </source>
</evidence>
<dbReference type="Pfam" id="PF00400">
    <property type="entry name" value="WD40"/>
    <property type="match status" value="9"/>
</dbReference>
<feature type="domain" description="vWA-MoxR associated protein N-terminal HTH" evidence="5">
    <location>
        <begin position="11"/>
        <end position="73"/>
    </location>
</feature>
<dbReference type="GO" id="GO:0043531">
    <property type="term" value="F:ADP binding"/>
    <property type="evidence" value="ECO:0007669"/>
    <property type="project" value="InterPro"/>
</dbReference>
<dbReference type="PANTHER" id="PTHR19879:SF9">
    <property type="entry name" value="TRANSCRIPTION INITIATION FACTOR TFIID SUBUNIT 5"/>
    <property type="match status" value="1"/>
</dbReference>
<dbReference type="CDD" id="cd00200">
    <property type="entry name" value="WD40"/>
    <property type="match status" value="2"/>
</dbReference>
<feature type="repeat" description="WD" evidence="3">
    <location>
        <begin position="890"/>
        <end position="931"/>
    </location>
</feature>
<dbReference type="PROSITE" id="PS50082">
    <property type="entry name" value="WD_REPEATS_2"/>
    <property type="match status" value="9"/>
</dbReference>
<dbReference type="SUPFAM" id="SSF52540">
    <property type="entry name" value="P-loop containing nucleoside triphosphate hydrolases"/>
    <property type="match status" value="1"/>
</dbReference>
<keyword evidence="1 3" id="KW-0853">WD repeat</keyword>
<feature type="repeat" description="WD" evidence="3">
    <location>
        <begin position="1105"/>
        <end position="1146"/>
    </location>
</feature>
<feature type="repeat" description="WD" evidence="3">
    <location>
        <begin position="1063"/>
        <end position="1104"/>
    </location>
</feature>
<dbReference type="Pfam" id="PF00931">
    <property type="entry name" value="NB-ARC"/>
    <property type="match status" value="1"/>
</dbReference>
<dbReference type="InterPro" id="IPR020472">
    <property type="entry name" value="WD40_PAC1"/>
</dbReference>
<dbReference type="AlphaFoldDB" id="U5QGF8"/>
<dbReference type="STRING" id="1183438.GKIL_1707"/>
<feature type="repeat" description="WD" evidence="3">
    <location>
        <begin position="591"/>
        <end position="632"/>
    </location>
</feature>
<dbReference type="SUPFAM" id="SSF50998">
    <property type="entry name" value="Quinoprotein alcohol dehydrogenase-like"/>
    <property type="match status" value="2"/>
</dbReference>
<feature type="domain" description="NB-ARC" evidence="4">
    <location>
        <begin position="118"/>
        <end position="272"/>
    </location>
</feature>
<evidence type="ECO:0000313" key="7">
    <source>
        <dbReference type="Proteomes" id="UP000017396"/>
    </source>
</evidence>
<dbReference type="Gene3D" id="2.130.10.10">
    <property type="entry name" value="YVTN repeat-like/Quinoprotein amine dehydrogenase"/>
    <property type="match status" value="5"/>
</dbReference>
<dbReference type="PROSITE" id="PS50294">
    <property type="entry name" value="WD_REPEATS_REGION"/>
    <property type="match status" value="6"/>
</dbReference>
<sequence length="1185" mass="131492">MQFLASRTDFDELSDLELSILRESWRGSTYEEIGQKCRYNPDYVRAVACKLWKRISKALACKVTKNNFKASITSKASKTAIQPAVDSVVAELLLPKLQSWDCDEEVVTARFFGRCLELEKISHWLKETNGRMMIISGNGGIGKTSLAWQAIKQSSEGFDFVVWRSLRNAPSLEKLLENLVGFVSGYKEPLLAESLTDCIRRLTDHLKLKKCLIVLDNYDAVLDPEESNPAFQKYSRLISAVCEEAHISKVIITTRQPPISSIFKRIDHIKNFQLGGLDEDAGKNVLQGGNLQGSDEQFKRLNQFYQGNPLLLKIVAASIIEIFAGDIDTFFKQESGLFLGVSSLLNEQYSLLKPIEKDIMILLAIARVPLSFVELHQKIYPARSTVNVMQSLELLLSKALVEKTLRGFTLQPVLMEHVTDLFIKSACSEITDSSSNALSRFPLVEAQKAEHIRSSQRRMLLVPLLQALDVHYGSKEKLVERLNILNDGKRLHNELGQSYWTANLIHLFAHLQENLCDYDFSGCAVWGACLDQVPFHRVDFSGAKFLNCIFQDCFGQIISMACTEDSTKLAVGTVQGEILIYDKHGNMLNRLLGHSHWVGALAFNPAGQLLASGGNDQTVRLWDVETGKCVKVFAQRGSYVHAVSFSADGRFLAFPDVDSCVCVWNVIEDGTAFCLRGHSMFVTSIAFHPQGRWLVSSGFDGGVLVWDLADGESKQLGQFQGAIAWDAKFSNDGQLVAVAGSEGLVRIWDWASGELLHELASGLGFVMALKFVPGSPLLAAAGADGAIRLWNSDTGILQKCLLGHRARVHELIWVAAHGHRQEPMLVSGGIDRELRFWDLSNGNCLRTNQGFSNGVWSLALTSDGRRLVSGHEDGTVSWWDTVSREYLYSFKAHEACIWYIALSGQERWIATASDDCTEAVWDNEERRQVFRWRCPDPYIRTLTFGKDDQFLATNGEGGSLCLWNTQTWGQQVVPTLHHAPISAVACLPPNPKWGDCVWITGSFDGSVQVVHHNDLATPRLLRRQGMPAHVILHHPTTKTLVIGCSDGSIELWRLDTEQPYAVLQAHTGVLETIAVHPHHPIIASGGSDKAIRIWNLNSGKCEGTYLGHSLNVTCLQFLPNGTSLVSGSADGTIRLWHYPDGECYRELRLPPPYDGMNISNAVGLAPSRVTVLKMLGAQGDPAGYP</sequence>
<dbReference type="KEGG" id="glj:GKIL_1707"/>
<dbReference type="Gene3D" id="3.40.50.300">
    <property type="entry name" value="P-loop containing nucleotide triphosphate hydrolases"/>
    <property type="match status" value="1"/>
</dbReference>
<reference evidence="6 7" key="1">
    <citation type="journal article" date="2013" name="PLoS ONE">
        <title>Cultivation and Complete Genome Sequencing of Gloeobacter kilaueensis sp. nov., from a Lava Cave in Kilauea Caldera, Hawai'i.</title>
        <authorList>
            <person name="Saw J.H."/>
            <person name="Schatz M."/>
            <person name="Brown M.V."/>
            <person name="Kunkel D.D."/>
            <person name="Foster J.S."/>
            <person name="Shick H."/>
            <person name="Christensen S."/>
            <person name="Hou S."/>
            <person name="Wan X."/>
            <person name="Donachie S.P."/>
        </authorList>
    </citation>
    <scope>NUCLEOTIDE SEQUENCE [LARGE SCALE GENOMIC DNA]</scope>
    <source>
        <strain evidence="7">JS</strain>
    </source>
</reference>
<dbReference type="InterPro" id="IPR002182">
    <property type="entry name" value="NB-ARC"/>
</dbReference>
<feature type="repeat" description="WD" evidence="3">
    <location>
        <begin position="675"/>
        <end position="716"/>
    </location>
</feature>
<feature type="repeat" description="WD" evidence="3">
    <location>
        <begin position="848"/>
        <end position="889"/>
    </location>
</feature>
<gene>
    <name evidence="6" type="ORF">GKIL_1707</name>
</gene>
<feature type="repeat" description="WD" evidence="3">
    <location>
        <begin position="729"/>
        <end position="758"/>
    </location>
</feature>
<dbReference type="InterPro" id="IPR058651">
    <property type="entry name" value="HTH_VMAP-M9"/>
</dbReference>
<protein>
    <submittedName>
        <fullName evidence="6">Uncharacterized protein</fullName>
    </submittedName>
</protein>
<dbReference type="eggNOG" id="COG2319">
    <property type="taxonomic scope" value="Bacteria"/>
</dbReference>
<accession>U5QGF8</accession>
<evidence type="ECO:0000259" key="4">
    <source>
        <dbReference type="Pfam" id="PF00931"/>
    </source>
</evidence>
<feature type="repeat" description="WD" evidence="3">
    <location>
        <begin position="801"/>
        <end position="847"/>
    </location>
</feature>
<dbReference type="InterPro" id="IPR011047">
    <property type="entry name" value="Quinoprotein_ADH-like_sf"/>
</dbReference>
<keyword evidence="7" id="KW-1185">Reference proteome</keyword>
<dbReference type="HOGENOM" id="CLU_005071_2_0_3"/>
<evidence type="ECO:0000256" key="3">
    <source>
        <dbReference type="PROSITE-ProRule" id="PRU00221"/>
    </source>
</evidence>
<dbReference type="InterPro" id="IPR019775">
    <property type="entry name" value="WD40_repeat_CS"/>
</dbReference>
<evidence type="ECO:0000256" key="1">
    <source>
        <dbReference type="ARBA" id="ARBA00022574"/>
    </source>
</evidence>
<dbReference type="SMART" id="SM00320">
    <property type="entry name" value="WD40"/>
    <property type="match status" value="14"/>
</dbReference>
<dbReference type="PANTHER" id="PTHR19879">
    <property type="entry name" value="TRANSCRIPTION INITIATION FACTOR TFIID"/>
    <property type="match status" value="1"/>
</dbReference>
<evidence type="ECO:0000256" key="2">
    <source>
        <dbReference type="ARBA" id="ARBA00022737"/>
    </source>
</evidence>
<keyword evidence="2" id="KW-0677">Repeat</keyword>
<dbReference type="PRINTS" id="PR00364">
    <property type="entry name" value="DISEASERSIST"/>
</dbReference>
<dbReference type="InterPro" id="IPR001680">
    <property type="entry name" value="WD40_rpt"/>
</dbReference>
<dbReference type="SUPFAM" id="SSF141571">
    <property type="entry name" value="Pentapeptide repeat-like"/>
    <property type="match status" value="1"/>
</dbReference>
<dbReference type="PRINTS" id="PR00320">
    <property type="entry name" value="GPROTEINBRPT"/>
</dbReference>
<name>U5QGF8_GLOK1</name>
<feature type="repeat" description="WD" evidence="3">
    <location>
        <begin position="759"/>
        <end position="795"/>
    </location>
</feature>
<evidence type="ECO:0000259" key="5">
    <source>
        <dbReference type="Pfam" id="PF26355"/>
    </source>
</evidence>
<proteinExistence type="predicted"/>
<dbReference type="InterPro" id="IPR027417">
    <property type="entry name" value="P-loop_NTPase"/>
</dbReference>